<dbReference type="RefSeq" id="WP_125421288.1">
    <property type="nucleotide sequence ID" value="NZ_RWIT01000008.1"/>
</dbReference>
<name>A0A428KLY2_9BACT</name>
<dbReference type="AlphaFoldDB" id="A0A428KLY2"/>
<evidence type="ECO:0000259" key="1">
    <source>
        <dbReference type="Pfam" id="PF24390"/>
    </source>
</evidence>
<dbReference type="OrthoDB" id="2084254at2"/>
<keyword evidence="3" id="KW-1185">Reference proteome</keyword>
<sequence length="372" mass="42892">MNNILAERLLVKIMNWEPEQINTERPLIQALASLKYDEYQQYSSGMRFTASLVNWLNQFDSPAERNVAYNFIKENLIFISHAQVSHLINICFPEIIDPVLTEKAARSLCVPSYLISKIKKSATYAEVKRKALFLGLSDGAKIDQLRRFNHLDNEQIFSSYHISADKQEEMIKELSEKYKDEPKFTSVFLVDDFTASGLSYFRAAEEKGKVLKFLKRLFSIDALVPQTGRNLNELINTDELDLHLVFYIARRRALDYLNDSISEWKAKHSLSFEHSVKAVQIIEDTDSIDLSKEHQFVELLKNPKYFDASIVDGHFKKGKHSKPYLGFDECGLPLVLSHNTPNNSLPILWLPNDKDFVGLFPRVTRHKDDDKA</sequence>
<comment type="caution">
    <text evidence="2">The sequence shown here is derived from an EMBL/GenBank/DDBJ whole genome shotgun (WGS) entry which is preliminary data.</text>
</comment>
<evidence type="ECO:0000313" key="2">
    <source>
        <dbReference type="EMBL" id="RSK47470.1"/>
    </source>
</evidence>
<protein>
    <recommendedName>
        <fullName evidence="1">PRTase-CE domain-containing protein</fullName>
    </recommendedName>
</protein>
<evidence type="ECO:0000313" key="3">
    <source>
        <dbReference type="Proteomes" id="UP000273500"/>
    </source>
</evidence>
<dbReference type="Proteomes" id="UP000273500">
    <property type="component" value="Unassembled WGS sequence"/>
</dbReference>
<dbReference type="InterPro" id="IPR056920">
    <property type="entry name" value="PRTase-CE"/>
</dbReference>
<accession>A0A428KLY2</accession>
<organism evidence="2 3">
    <name type="scientific">Hymenobacter rigui</name>
    <dbReference type="NCBI Taxonomy" id="334424"/>
    <lineage>
        <taxon>Bacteria</taxon>
        <taxon>Pseudomonadati</taxon>
        <taxon>Bacteroidota</taxon>
        <taxon>Cytophagia</taxon>
        <taxon>Cytophagales</taxon>
        <taxon>Hymenobacteraceae</taxon>
        <taxon>Hymenobacter</taxon>
    </lineage>
</organism>
<proteinExistence type="predicted"/>
<dbReference type="EMBL" id="RWIT01000008">
    <property type="protein sequence ID" value="RSK47470.1"/>
    <property type="molecule type" value="Genomic_DNA"/>
</dbReference>
<feature type="domain" description="PRTase-CE" evidence="1">
    <location>
        <begin position="54"/>
        <end position="362"/>
    </location>
</feature>
<gene>
    <name evidence="2" type="ORF">EI291_14510</name>
</gene>
<dbReference type="Pfam" id="PF24390">
    <property type="entry name" value="PRTase-CE"/>
    <property type="match status" value="1"/>
</dbReference>
<reference evidence="2 3" key="1">
    <citation type="submission" date="2018-12" db="EMBL/GenBank/DDBJ databases">
        <authorList>
            <person name="Feng G."/>
            <person name="Zhu H."/>
        </authorList>
    </citation>
    <scope>NUCLEOTIDE SEQUENCE [LARGE SCALE GENOMIC DNA]</scope>
    <source>
        <strain evidence="2 3">KCTC 12533</strain>
    </source>
</reference>